<dbReference type="RefSeq" id="WP_191715311.1">
    <property type="nucleotide sequence ID" value="NZ_JACSPU010000003.1"/>
</dbReference>
<name>A0ABR8WDN3_9BACL</name>
<accession>A0ABR8WDN3</accession>
<dbReference type="EMBL" id="JACSPU010000003">
    <property type="protein sequence ID" value="MBD8015110.1"/>
    <property type="molecule type" value="Genomic_DNA"/>
</dbReference>
<organism evidence="1 2">
    <name type="scientific">Planococcus wigleyi</name>
    <dbReference type="NCBI Taxonomy" id="2762216"/>
    <lineage>
        <taxon>Bacteria</taxon>
        <taxon>Bacillati</taxon>
        <taxon>Bacillota</taxon>
        <taxon>Bacilli</taxon>
        <taxon>Bacillales</taxon>
        <taxon>Caryophanaceae</taxon>
        <taxon>Planococcus</taxon>
    </lineage>
</organism>
<comment type="caution">
    <text evidence="1">The sequence shown here is derived from an EMBL/GenBank/DDBJ whole genome shotgun (WGS) entry which is preliminary data.</text>
</comment>
<keyword evidence="2" id="KW-1185">Reference proteome</keyword>
<dbReference type="Proteomes" id="UP000658980">
    <property type="component" value="Unassembled WGS sequence"/>
</dbReference>
<gene>
    <name evidence="1" type="ORF">H9630_09790</name>
</gene>
<protein>
    <recommendedName>
        <fullName evidence="3">Lipoprotein</fullName>
    </recommendedName>
</protein>
<evidence type="ECO:0008006" key="3">
    <source>
        <dbReference type="Google" id="ProtNLM"/>
    </source>
</evidence>
<reference evidence="1 2" key="1">
    <citation type="submission" date="2020-08" db="EMBL/GenBank/DDBJ databases">
        <title>A Genomic Blueprint of the Chicken Gut Microbiome.</title>
        <authorList>
            <person name="Gilroy R."/>
            <person name="Ravi A."/>
            <person name="Getino M."/>
            <person name="Pursley I."/>
            <person name="Horton D.L."/>
            <person name="Alikhan N.-F."/>
            <person name="Baker D."/>
            <person name="Gharbi K."/>
            <person name="Hall N."/>
            <person name="Watson M."/>
            <person name="Adriaenssens E.M."/>
            <person name="Foster-Nyarko E."/>
            <person name="Jarju S."/>
            <person name="Secka A."/>
            <person name="Antonio M."/>
            <person name="Oren A."/>
            <person name="Chaudhuri R."/>
            <person name="La Ragione R.M."/>
            <person name="Hildebrand F."/>
            <person name="Pallen M.J."/>
        </authorList>
    </citation>
    <scope>NUCLEOTIDE SEQUENCE [LARGE SCALE GENOMIC DNA]</scope>
    <source>
        <strain evidence="1 2">Sa1BUA13</strain>
    </source>
</reference>
<proteinExistence type="predicted"/>
<dbReference type="PROSITE" id="PS51257">
    <property type="entry name" value="PROKAR_LIPOPROTEIN"/>
    <property type="match status" value="1"/>
</dbReference>
<sequence>MKRTGVLLAVVLMLAGCGEKEYFKQIYLGDVKEYMEEDKDGFILIVNENNQDFQQYVKGVAENEEIIIDMYNVYESEEGAEDNRPALPYDDFSRFNELFYVEDNKVKGNLDVGGYEDMKLTEEVEHFVELYK</sequence>
<evidence type="ECO:0000313" key="1">
    <source>
        <dbReference type="EMBL" id="MBD8015110.1"/>
    </source>
</evidence>
<evidence type="ECO:0000313" key="2">
    <source>
        <dbReference type="Proteomes" id="UP000658980"/>
    </source>
</evidence>